<keyword evidence="4" id="KW-1185">Reference proteome</keyword>
<feature type="region of interest" description="Disordered" evidence="1">
    <location>
        <begin position="200"/>
        <end position="222"/>
    </location>
</feature>
<evidence type="ECO:0000313" key="4">
    <source>
        <dbReference type="Proteomes" id="UP000193560"/>
    </source>
</evidence>
<dbReference type="PANTHER" id="PTHR13490">
    <property type="entry name" value="MITOCHONDRIAL 28S RIBOSOMAL PROTEIN S28"/>
    <property type="match status" value="1"/>
</dbReference>
<protein>
    <submittedName>
        <fullName evidence="3">Mitochondrial ribosomal subunit protein-domain-containing protein</fullName>
    </submittedName>
</protein>
<evidence type="ECO:0000256" key="1">
    <source>
        <dbReference type="SAM" id="MobiDB-lite"/>
    </source>
</evidence>
<dbReference type="GO" id="GO:0032543">
    <property type="term" value="P:mitochondrial translation"/>
    <property type="evidence" value="ECO:0007669"/>
    <property type="project" value="InterPro"/>
</dbReference>
<dbReference type="AlphaFoldDB" id="A0A1X2J050"/>
<dbReference type="InterPro" id="IPR039848">
    <property type="entry name" value="Ribosomal_mS35_mt"/>
</dbReference>
<dbReference type="STRING" id="90262.A0A1X2J050"/>
<dbReference type="Proteomes" id="UP000193560">
    <property type="component" value="Unassembled WGS sequence"/>
</dbReference>
<dbReference type="InterPro" id="IPR019349">
    <property type="entry name" value="Ribosomal_mS35_mit"/>
</dbReference>
<dbReference type="PANTHER" id="PTHR13490:SF0">
    <property type="entry name" value="SMALL RIBOSOMAL SUBUNIT PROTEIN MS35"/>
    <property type="match status" value="1"/>
</dbReference>
<accession>A0A1X2J050</accession>
<comment type="caution">
    <text evidence="3">The sequence shown here is derived from an EMBL/GenBank/DDBJ whole genome shotgun (WGS) entry which is preliminary data.</text>
</comment>
<dbReference type="GO" id="GO:0005763">
    <property type="term" value="C:mitochondrial small ribosomal subunit"/>
    <property type="evidence" value="ECO:0007669"/>
    <property type="project" value="TreeGrafter"/>
</dbReference>
<dbReference type="GO" id="GO:0003735">
    <property type="term" value="F:structural constituent of ribosome"/>
    <property type="evidence" value="ECO:0007669"/>
    <property type="project" value="InterPro"/>
</dbReference>
<name>A0A1X2J050_9FUNG</name>
<dbReference type="Pfam" id="PF10213">
    <property type="entry name" value="MRP-S28"/>
    <property type="match status" value="1"/>
</dbReference>
<gene>
    <name evidence="3" type="ORF">BCR42DRAFT_399602</name>
</gene>
<sequence length="222" mass="25667">MLSNITRSTTSALNVRLFSSASVAMAGRQGGRFRKPEKKYDVSHMEQFAFDDQTTIGHELFENIRHVRQYLRKTKYELPKLSAYAKPFVPPTSEEIVTYKTQTYCGEGHPVERKVVLTVKVADLKLTDTQRHKFLLLAGPRYHVDSDELIMSSEKFPQVKQNKKYVSDLLQTLLKEAKDDKDTFADIPLDLPQPKKKLVFPAEWARPQKQQQQQSEQPQQQE</sequence>
<evidence type="ECO:0000259" key="2">
    <source>
        <dbReference type="Pfam" id="PF10213"/>
    </source>
</evidence>
<dbReference type="OrthoDB" id="283424at2759"/>
<evidence type="ECO:0000313" key="3">
    <source>
        <dbReference type="EMBL" id="ORZ25190.1"/>
    </source>
</evidence>
<feature type="compositionally biased region" description="Low complexity" evidence="1">
    <location>
        <begin position="207"/>
        <end position="222"/>
    </location>
</feature>
<feature type="domain" description="Small ribosomal subunit protein mS35 mitochondrial conserved" evidence="2">
    <location>
        <begin position="87"/>
        <end position="204"/>
    </location>
</feature>
<proteinExistence type="predicted"/>
<organism evidence="3 4">
    <name type="scientific">Absidia repens</name>
    <dbReference type="NCBI Taxonomy" id="90262"/>
    <lineage>
        <taxon>Eukaryota</taxon>
        <taxon>Fungi</taxon>
        <taxon>Fungi incertae sedis</taxon>
        <taxon>Mucoromycota</taxon>
        <taxon>Mucoromycotina</taxon>
        <taxon>Mucoromycetes</taxon>
        <taxon>Mucorales</taxon>
        <taxon>Cunninghamellaceae</taxon>
        <taxon>Absidia</taxon>
    </lineage>
</organism>
<reference evidence="3 4" key="1">
    <citation type="submission" date="2016-07" db="EMBL/GenBank/DDBJ databases">
        <title>Pervasive Adenine N6-methylation of Active Genes in Fungi.</title>
        <authorList>
            <consortium name="DOE Joint Genome Institute"/>
            <person name="Mondo S.J."/>
            <person name="Dannebaum R.O."/>
            <person name="Kuo R.C."/>
            <person name="Labutti K."/>
            <person name="Haridas S."/>
            <person name="Kuo A."/>
            <person name="Salamov A."/>
            <person name="Ahrendt S.R."/>
            <person name="Lipzen A."/>
            <person name="Sullivan W."/>
            <person name="Andreopoulos W.B."/>
            <person name="Clum A."/>
            <person name="Lindquist E."/>
            <person name="Daum C."/>
            <person name="Ramamoorthy G.K."/>
            <person name="Gryganskyi A."/>
            <person name="Culley D."/>
            <person name="Magnuson J.K."/>
            <person name="James T.Y."/>
            <person name="O'Malley M.A."/>
            <person name="Stajich J.E."/>
            <person name="Spatafora J.W."/>
            <person name="Visel A."/>
            <person name="Grigoriev I.V."/>
        </authorList>
    </citation>
    <scope>NUCLEOTIDE SEQUENCE [LARGE SCALE GENOMIC DNA]</scope>
    <source>
        <strain evidence="3 4">NRRL 1336</strain>
    </source>
</reference>
<dbReference type="EMBL" id="MCGE01000001">
    <property type="protein sequence ID" value="ORZ25190.1"/>
    <property type="molecule type" value="Genomic_DNA"/>
</dbReference>